<sequence>MIFDVNGLDIAIAQISLNFLVSTSFLLRSRCNKRSSTKSQKNILKKITKKQSEEGFQTKITIQNQTSTIKKNISGQKSLKQNEIDNINTKKISVEHYPQSSGLLYSPNNKILENDKLMSDTNRQTHRSSLVPILQTQKQQTSSKSSTASQNIVQQNQKQQADQNKSIIKQLKENPSFVVSKPVQCQQCQADNSVEQQDDIITIERKRNMSIPNESNDDQNFQKKIDQEKKEEIKFKIKQKEIQQTQYIQLQNHFLLFSCVFFVQSIMQKANYRLQLYEEINLNNILKIQSLYACIGALYFNVFYAALITFLEKVLKSNQVITRLLFTAYNISIPFFVYSTIQEQNLNINLEFLLIIGCIYFIQFLVFIFCRITNWKNYPLALFLVF</sequence>
<feature type="transmembrane region" description="Helical" evidence="2">
    <location>
        <begin position="290"/>
        <end position="311"/>
    </location>
</feature>
<dbReference type="EMBL" id="CAJJDN010000012">
    <property type="protein sequence ID" value="CAD8058282.1"/>
    <property type="molecule type" value="Genomic_DNA"/>
</dbReference>
<evidence type="ECO:0000313" key="4">
    <source>
        <dbReference type="Proteomes" id="UP000692954"/>
    </source>
</evidence>
<evidence type="ECO:0000256" key="2">
    <source>
        <dbReference type="SAM" id="Phobius"/>
    </source>
</evidence>
<reference evidence="3" key="1">
    <citation type="submission" date="2021-01" db="EMBL/GenBank/DDBJ databases">
        <authorList>
            <consortium name="Genoscope - CEA"/>
            <person name="William W."/>
        </authorList>
    </citation>
    <scope>NUCLEOTIDE SEQUENCE</scope>
</reference>
<dbReference type="OrthoDB" id="308474at2759"/>
<dbReference type="AlphaFoldDB" id="A0A8S1KXX0"/>
<protein>
    <recommendedName>
        <fullName evidence="5">Transmembrane protein</fullName>
    </recommendedName>
</protein>
<feature type="region of interest" description="Disordered" evidence="1">
    <location>
        <begin position="120"/>
        <end position="161"/>
    </location>
</feature>
<organism evidence="3 4">
    <name type="scientific">Paramecium sonneborni</name>
    <dbReference type="NCBI Taxonomy" id="65129"/>
    <lineage>
        <taxon>Eukaryota</taxon>
        <taxon>Sar</taxon>
        <taxon>Alveolata</taxon>
        <taxon>Ciliophora</taxon>
        <taxon>Intramacronucleata</taxon>
        <taxon>Oligohymenophorea</taxon>
        <taxon>Peniculida</taxon>
        <taxon>Parameciidae</taxon>
        <taxon>Paramecium</taxon>
    </lineage>
</organism>
<feature type="transmembrane region" description="Helical" evidence="2">
    <location>
        <begin position="353"/>
        <end position="372"/>
    </location>
</feature>
<evidence type="ECO:0000313" key="3">
    <source>
        <dbReference type="EMBL" id="CAD8058282.1"/>
    </source>
</evidence>
<feature type="compositionally biased region" description="Low complexity" evidence="1">
    <location>
        <begin position="135"/>
        <end position="161"/>
    </location>
</feature>
<evidence type="ECO:0000256" key="1">
    <source>
        <dbReference type="SAM" id="MobiDB-lite"/>
    </source>
</evidence>
<gene>
    <name evidence="3" type="ORF">PSON_ATCC_30995.1.T0120123</name>
</gene>
<keyword evidence="2" id="KW-1133">Transmembrane helix</keyword>
<name>A0A8S1KXX0_9CILI</name>
<feature type="transmembrane region" description="Helical" evidence="2">
    <location>
        <begin position="6"/>
        <end position="27"/>
    </location>
</feature>
<comment type="caution">
    <text evidence="3">The sequence shown here is derived from an EMBL/GenBank/DDBJ whole genome shotgun (WGS) entry which is preliminary data.</text>
</comment>
<keyword evidence="4" id="KW-1185">Reference proteome</keyword>
<dbReference type="Proteomes" id="UP000692954">
    <property type="component" value="Unassembled WGS sequence"/>
</dbReference>
<feature type="transmembrane region" description="Helical" evidence="2">
    <location>
        <begin position="323"/>
        <end position="341"/>
    </location>
</feature>
<keyword evidence="2" id="KW-0812">Transmembrane</keyword>
<accession>A0A8S1KXX0</accession>
<evidence type="ECO:0008006" key="5">
    <source>
        <dbReference type="Google" id="ProtNLM"/>
    </source>
</evidence>
<keyword evidence="2" id="KW-0472">Membrane</keyword>
<proteinExistence type="predicted"/>